<evidence type="ECO:0000313" key="9">
    <source>
        <dbReference type="Proteomes" id="UP001438707"/>
    </source>
</evidence>
<evidence type="ECO:0000256" key="2">
    <source>
        <dbReference type="ARBA" id="ARBA00022490"/>
    </source>
</evidence>
<evidence type="ECO:0000259" key="6">
    <source>
        <dbReference type="Pfam" id="PF13001"/>
    </source>
</evidence>
<dbReference type="GO" id="GO:0000502">
    <property type="term" value="C:proteasome complex"/>
    <property type="evidence" value="ECO:0007669"/>
    <property type="project" value="UniProtKB-KW"/>
</dbReference>
<evidence type="ECO:0000256" key="4">
    <source>
        <dbReference type="ARBA" id="ARBA00022942"/>
    </source>
</evidence>
<feature type="region of interest" description="Disordered" evidence="5">
    <location>
        <begin position="1886"/>
        <end position="1906"/>
    </location>
</feature>
<feature type="region of interest" description="Disordered" evidence="5">
    <location>
        <begin position="1697"/>
        <end position="1720"/>
    </location>
</feature>
<dbReference type="PANTHER" id="PTHR23346:SF19">
    <property type="entry name" value="PROTEASOME ADAPTER AND SCAFFOLD PROTEIN ECM29"/>
    <property type="match status" value="1"/>
</dbReference>
<evidence type="ECO:0000256" key="1">
    <source>
        <dbReference type="ARBA" id="ARBA00004496"/>
    </source>
</evidence>
<dbReference type="Gene3D" id="1.25.10.10">
    <property type="entry name" value="Leucine-rich Repeat Variant"/>
    <property type="match status" value="4"/>
</dbReference>
<sequence length="1906" mass="204194">MTEQEEIASLDRVLTRLALTDEGSLQKVLDKLLPLVINKLQANHPALRQKVLEILTHVNKRIKGQGSMQLPLKSLLELYSGAASGMVKNFTIVYIEMAMERCPLEGRELLVAHLLGGIAKQSMQHQEMLLRMAVTAMEPYATPRNAHQMGTEAEFAAKHPFLQDQQDRKVFLRFSLKLLLYQPPASLVRPSAVNRIGRMNSAFPASRSEVVQGAQRILGQAGAGADAAEPVPLPTPPGLTPTDVKLIEGKTAPSGETVLARKLGVLNFIGAAGLPPGECLLLYVAAASNPQDAVARRGEELQKKQCPYDTTKPAVDLEDAGLISSLMEAFLGTTDNATAVPPPRRVRPANAAMKGRLMSIFTRSVSASNAFPVTLQVIQECIYGSGASTRLRQQGMEFAVWTFKHASEEHLQPMAAPTLQALLGLLDTAAGSSGDAATMALRGFTYQAIGQLSQRVPLLFQKDTDIAARCFEALSFEPAGVKAAVQEATSLLSAAYHPSKLQENSVAKIEELLLKSISSDQQASRLCAVQWAIRLFPFSHLPSRYVCIMGAGDSKLEVREEALTGLKKGAASAGRTERETQHPAPSEVISFFRSRIPDLLGSPRPHMKLPIPPRSFLALITFLHTCRAKHRADDHSDLDVMQDDHQGLPIDQLELMEHALVPDGSSELHIAALKALLELSDLDMPAFAARYSQRIPWLQGFLGHISVPARDTAGKLLGITITAMDQTTIAELLADLSKKFPTAAKAAESRLTYETQHGALAAVGCILAQCQSGAPAISAEILQQYTVLLAKELDSSNPGLAGRCALALGHAGLRRPLSLPAPPEDKGTSTAEAALSRTAILTNILKLRDSKDSKVIIQAATAVGYLGAGDPQPETLQPAVEGLLSICSNKTESILFSVGEALCFIFGGVPVTADTILHTPFESLAVSAAAAEEAGLDAPEPAAAEPMAVDAEPPGPQANGVTEDAGRANAQTTILRRLLEELIHHSKPEVRSAGCIWLLALVSYTGKHLQLLPKLPEIQEAFSHLLGDATELTQEMASRGMSIVYSCGNDAMRSELLASLTGTLQGGSKKRRAVKLTGETKVFEEGSMGEAPGGGSLSTYKELCALATDMGQPDLIYKFMDLANHQASLNSSRGAAFGFASIAKLAGERLKPYIAALVPKLYRYQYDPNARVRDSMVHIWRALIDNPKKTVDENFDAIATELLKEMGGRLWRNREASCLAMTDLIQGRRWGEVKTQFSSIWEMTFRVIDDIKESVRGAALGLAKSLRSLSLRIMDVQQSSPSDAGAAVAVALPFLLQKGMMSDVKEVQGIALTTISRLVQSAGKEQIQPHLADLTIAMLESLSGMEDSRLNYVEQHAERMGLDSSRLENLRVSASRSTPMGDTLDLCARYTDAAVLDTLAPRLSTLIRRGVGLNTRVGAARFISSLAMRLASDMRRQSGSLISALVAGTRAERSMVLRRAFASAAGAVAKHAAPARIDQLVSEAVTLFTEPGDQEARLVSGLLLRELSRQAPEAFSNCKNQVMPLAFLARTDEDADVAKLWADVWEEGSMSQAAALRLYISDLAPLLLESLKSSQWGRKQAAADAMRGLAEAAPDVLQPHAPTMAAILLKELPGRLWDGKESLPKALAAICKAAPSAFAQDSQPSADSIVSALMDAAARKKASFCMQALVSLELVLQHLPGDHGTTIISPLHDAVLQSTGDESTSGRDKEKDGDAPEEAPRWPLAESLKCLAAACPAMQSAALTQHGPSLAEAFAHGLKPGHPWPARMAALNGIRAFAERLSPKEAATSSSTPSQPHEEMPAETSSPWLQIVVPGVLGSMEDGRLLQVRAAAVDALTSILAASHNAASLPDDMRRSMHDCLTRVAADDKSIPIRAQAATVQARLTAPAGSNGFDDSAASNMDQSPA</sequence>
<dbReference type="GO" id="GO:0005737">
    <property type="term" value="C:cytoplasm"/>
    <property type="evidence" value="ECO:0007669"/>
    <property type="project" value="UniProtKB-SubCell"/>
</dbReference>
<organism evidence="8 9">
    <name type="scientific">Apatococcus lobatus</name>
    <dbReference type="NCBI Taxonomy" id="904363"/>
    <lineage>
        <taxon>Eukaryota</taxon>
        <taxon>Viridiplantae</taxon>
        <taxon>Chlorophyta</taxon>
        <taxon>core chlorophytes</taxon>
        <taxon>Trebouxiophyceae</taxon>
        <taxon>Chlorellales</taxon>
        <taxon>Chlorellaceae</taxon>
        <taxon>Apatococcus</taxon>
    </lineage>
</organism>
<dbReference type="GO" id="GO:0005634">
    <property type="term" value="C:nucleus"/>
    <property type="evidence" value="ECO:0007669"/>
    <property type="project" value="TreeGrafter"/>
</dbReference>
<keyword evidence="9" id="KW-1185">Reference proteome</keyword>
<proteinExistence type="predicted"/>
<dbReference type="InterPro" id="IPR011989">
    <property type="entry name" value="ARM-like"/>
</dbReference>
<dbReference type="EMBL" id="JALJOS010000033">
    <property type="protein sequence ID" value="KAK9822321.1"/>
    <property type="molecule type" value="Genomic_DNA"/>
</dbReference>
<feature type="compositionally biased region" description="Basic and acidic residues" evidence="5">
    <location>
        <begin position="1704"/>
        <end position="1720"/>
    </location>
</feature>
<feature type="region of interest" description="Disordered" evidence="5">
    <location>
        <begin position="1783"/>
        <end position="1806"/>
    </location>
</feature>
<feature type="domain" description="Proteasome component Ecm29 N-terminal" evidence="6">
    <location>
        <begin position="10"/>
        <end position="550"/>
    </location>
</feature>
<feature type="compositionally biased region" description="Polar residues" evidence="5">
    <location>
        <begin position="1897"/>
        <end position="1906"/>
    </location>
</feature>
<dbReference type="GO" id="GO:0060090">
    <property type="term" value="F:molecular adaptor activity"/>
    <property type="evidence" value="ECO:0007669"/>
    <property type="project" value="InterPro"/>
</dbReference>
<comment type="caution">
    <text evidence="8">The sequence shown here is derived from an EMBL/GenBank/DDBJ whole genome shotgun (WGS) entry which is preliminary data.</text>
</comment>
<evidence type="ECO:0000259" key="7">
    <source>
        <dbReference type="Pfam" id="PF24492"/>
    </source>
</evidence>
<evidence type="ECO:0000313" key="8">
    <source>
        <dbReference type="EMBL" id="KAK9822321.1"/>
    </source>
</evidence>
<dbReference type="InterPro" id="IPR055443">
    <property type="entry name" value="HEAT_ECM29"/>
</dbReference>
<evidence type="ECO:0000256" key="3">
    <source>
        <dbReference type="ARBA" id="ARBA00022737"/>
    </source>
</evidence>
<dbReference type="GO" id="GO:0036503">
    <property type="term" value="P:ERAD pathway"/>
    <property type="evidence" value="ECO:0007669"/>
    <property type="project" value="TreeGrafter"/>
</dbReference>
<dbReference type="Pfam" id="PF24492">
    <property type="entry name" value="HEAT_ECM29"/>
    <property type="match status" value="1"/>
</dbReference>
<dbReference type="Proteomes" id="UP001438707">
    <property type="component" value="Unassembled WGS sequence"/>
</dbReference>
<name>A0AAW1QMI9_9CHLO</name>
<reference evidence="8 9" key="1">
    <citation type="journal article" date="2024" name="Nat. Commun.">
        <title>Phylogenomics reveals the evolutionary origins of lichenization in chlorophyte algae.</title>
        <authorList>
            <person name="Puginier C."/>
            <person name="Libourel C."/>
            <person name="Otte J."/>
            <person name="Skaloud P."/>
            <person name="Haon M."/>
            <person name="Grisel S."/>
            <person name="Petersen M."/>
            <person name="Berrin J.G."/>
            <person name="Delaux P.M."/>
            <person name="Dal Grande F."/>
            <person name="Keller J."/>
        </authorList>
    </citation>
    <scope>NUCLEOTIDE SEQUENCE [LARGE SCALE GENOMIC DNA]</scope>
    <source>
        <strain evidence="8 9">SAG 2145</strain>
    </source>
</reference>
<dbReference type="InterPro" id="IPR016024">
    <property type="entry name" value="ARM-type_fold"/>
</dbReference>
<feature type="domain" description="Proteasome adapter and scaffold protein ECM29 HEAT-repeat" evidence="7">
    <location>
        <begin position="1327"/>
        <end position="1488"/>
    </location>
</feature>
<dbReference type="PANTHER" id="PTHR23346">
    <property type="entry name" value="TRANSLATIONAL ACTIVATOR GCN1-RELATED"/>
    <property type="match status" value="1"/>
</dbReference>
<protein>
    <submittedName>
        <fullName evidence="8">Uncharacterized protein</fullName>
    </submittedName>
</protein>
<keyword evidence="4" id="KW-0647">Proteasome</keyword>
<comment type="subcellular location">
    <subcellularLocation>
        <location evidence="1">Cytoplasm</location>
    </subcellularLocation>
</comment>
<dbReference type="InterPro" id="IPR024372">
    <property type="entry name" value="Ecm29_N"/>
</dbReference>
<dbReference type="Pfam" id="PF13001">
    <property type="entry name" value="ECM29_N"/>
    <property type="match status" value="1"/>
</dbReference>
<dbReference type="GO" id="GO:0043248">
    <property type="term" value="P:proteasome assembly"/>
    <property type="evidence" value="ECO:0007669"/>
    <property type="project" value="InterPro"/>
</dbReference>
<keyword evidence="2" id="KW-0963">Cytoplasm</keyword>
<dbReference type="SUPFAM" id="SSF48371">
    <property type="entry name" value="ARM repeat"/>
    <property type="match status" value="3"/>
</dbReference>
<keyword evidence="3" id="KW-0677">Repeat</keyword>
<evidence type="ECO:0000256" key="5">
    <source>
        <dbReference type="SAM" id="MobiDB-lite"/>
    </source>
</evidence>
<gene>
    <name evidence="8" type="ORF">WJX74_007075</name>
</gene>
<accession>A0AAW1QMI9</accession>